<dbReference type="EMBL" id="JBDFQZ010000011">
    <property type="protein sequence ID" value="KAK9677381.1"/>
    <property type="molecule type" value="Genomic_DNA"/>
</dbReference>
<proteinExistence type="predicted"/>
<protein>
    <submittedName>
        <fullName evidence="2">Uncharacterized protein</fullName>
    </submittedName>
</protein>
<accession>A0AAW1HLU0</accession>
<keyword evidence="3" id="KW-1185">Reference proteome</keyword>
<comment type="caution">
    <text evidence="2">The sequence shown here is derived from an EMBL/GenBank/DDBJ whole genome shotgun (WGS) entry which is preliminary data.</text>
</comment>
<dbReference type="EMBL" id="JBDFQZ010000011">
    <property type="protein sequence ID" value="KAK9677382.1"/>
    <property type="molecule type" value="Genomic_DNA"/>
</dbReference>
<evidence type="ECO:0000256" key="1">
    <source>
        <dbReference type="SAM" id="SignalP"/>
    </source>
</evidence>
<feature type="chain" id="PRO_5044717790" evidence="1">
    <location>
        <begin position="18"/>
        <end position="138"/>
    </location>
</feature>
<evidence type="ECO:0000313" key="2">
    <source>
        <dbReference type="EMBL" id="KAK9677382.1"/>
    </source>
</evidence>
<gene>
    <name evidence="2" type="ORF">RND81_11G139600</name>
</gene>
<sequence>MMLLYFLFCRRKLGVSALDHRRPAVGITTTTSATLNQDVMLKQPLKMDNDDAIVNSLLEEDNNEAIVISTETQMCGEGEEKKKVVIPRIFMKNDVSYALTDDFDVTGSLVGMKTKKWEHLQTVYKRHAKGSIFIVFCI</sequence>
<feature type="signal peptide" evidence="1">
    <location>
        <begin position="1"/>
        <end position="17"/>
    </location>
</feature>
<dbReference type="AlphaFoldDB" id="A0AAW1HLU0"/>
<organism evidence="2 3">
    <name type="scientific">Saponaria officinalis</name>
    <name type="common">Common soapwort</name>
    <name type="synonym">Lychnis saponaria</name>
    <dbReference type="NCBI Taxonomy" id="3572"/>
    <lineage>
        <taxon>Eukaryota</taxon>
        <taxon>Viridiplantae</taxon>
        <taxon>Streptophyta</taxon>
        <taxon>Embryophyta</taxon>
        <taxon>Tracheophyta</taxon>
        <taxon>Spermatophyta</taxon>
        <taxon>Magnoliopsida</taxon>
        <taxon>eudicotyledons</taxon>
        <taxon>Gunneridae</taxon>
        <taxon>Pentapetalae</taxon>
        <taxon>Caryophyllales</taxon>
        <taxon>Caryophyllaceae</taxon>
        <taxon>Caryophylleae</taxon>
        <taxon>Saponaria</taxon>
    </lineage>
</organism>
<reference evidence="2 3" key="1">
    <citation type="submission" date="2024-03" db="EMBL/GenBank/DDBJ databases">
        <title>WGS assembly of Saponaria officinalis var. Norfolk2.</title>
        <authorList>
            <person name="Jenkins J."/>
            <person name="Shu S."/>
            <person name="Grimwood J."/>
            <person name="Barry K."/>
            <person name="Goodstein D."/>
            <person name="Schmutz J."/>
            <person name="Leebens-Mack J."/>
            <person name="Osbourn A."/>
        </authorList>
    </citation>
    <scope>NUCLEOTIDE SEQUENCE [LARGE SCALE GENOMIC DNA]</scope>
    <source>
        <strain evidence="3">cv. Norfolk2</strain>
        <strain evidence="2">JIC</strain>
        <tissue evidence="2">Leaf</tissue>
    </source>
</reference>
<evidence type="ECO:0000313" key="3">
    <source>
        <dbReference type="Proteomes" id="UP001443914"/>
    </source>
</evidence>
<dbReference type="Proteomes" id="UP001443914">
    <property type="component" value="Unassembled WGS sequence"/>
</dbReference>
<name>A0AAW1HLU0_SAPOF</name>
<keyword evidence="1" id="KW-0732">Signal</keyword>